<organism evidence="5 11">
    <name type="scientific">Halanaerobium congolense</name>
    <dbReference type="NCBI Taxonomy" id="54121"/>
    <lineage>
        <taxon>Bacteria</taxon>
        <taxon>Bacillati</taxon>
        <taxon>Bacillota</taxon>
        <taxon>Clostridia</taxon>
        <taxon>Halanaerobiales</taxon>
        <taxon>Halanaerobiaceae</taxon>
        <taxon>Halanaerobium</taxon>
    </lineage>
</organism>
<dbReference type="PROSITE" id="PS50966">
    <property type="entry name" value="ZF_SWIM"/>
    <property type="match status" value="1"/>
</dbReference>
<dbReference type="Proteomes" id="UP000324896">
    <property type="component" value="Unassembled WGS sequence"/>
</dbReference>
<evidence type="ECO:0000313" key="9">
    <source>
        <dbReference type="Proteomes" id="UP000247389"/>
    </source>
</evidence>
<dbReference type="EMBL" id="QICM01000009">
    <property type="protein sequence ID" value="PXV67008.1"/>
    <property type="molecule type" value="Genomic_DNA"/>
</dbReference>
<dbReference type="Proteomes" id="UP000295472">
    <property type="component" value="Unassembled WGS sequence"/>
</dbReference>
<sequence length="498" mass="58799">MSLSIEDLEKMAAEQSFQKGINYYQMNLVNNPLIDGNTIKAEVSGSSFSLYDVEMNIDDPSSNHCSCPYDWGGICKHLVALGLYWCNDKEAFRKVKKEKAKLKNELDRLFKSLTREELTELLGEFVYENDNSKSKVLNFIQDKGKMSNELYLEKLKSLKNQAFAILMEFNQYGGGPINEENNFFEFINEMEKLINKLDIPSSLRHEIINEFMGEYLIGNSGLDDPTLDIVYSTARNKDDWELIIQHLKKSGSRYDQELIMKIYLNKLHNEEKYLKLRKKQLKYGMDYYKLACYYQDIDQEEKAVQIALKGEKEGEGRIIDNITFLKKYYQKQNNYQKTLEYLIKEYKESPSFEKYLSVLDNCKKDDKKQIKNDLISYLKESKYSRYNNELALIYESQKNYEEILKLVMANKIYPDNFSELLINKFPHEMIDYYSQKVQGYINNKNRSSYQSGAQIALIIKEIYTKILKSSSKWEDYIQNILEKYPRHPALQEEFKKIF</sequence>
<feature type="coiled-coil region" evidence="2">
    <location>
        <begin position="92"/>
        <end position="119"/>
    </location>
</feature>
<feature type="domain" description="SWIM-type" evidence="3">
    <location>
        <begin position="51"/>
        <end position="86"/>
    </location>
</feature>
<evidence type="ECO:0000256" key="2">
    <source>
        <dbReference type="SAM" id="Coils"/>
    </source>
</evidence>
<dbReference type="AlphaFoldDB" id="A0A1G6MHV2"/>
<name>A0A1G6MHV2_9FIRM</name>
<evidence type="ECO:0000313" key="7">
    <source>
        <dbReference type="EMBL" id="TDX45455.1"/>
    </source>
</evidence>
<gene>
    <name evidence="7" type="ORF">C7954_10722</name>
    <name evidence="4" type="ORF">C8C78_10958</name>
    <name evidence="5" type="ORF">SAMN04488597_10878</name>
    <name evidence="6" type="ORF">SAMN04515654_10590</name>
</gene>
<accession>A0A1G6MHV2</accession>
<dbReference type="InterPro" id="IPR007527">
    <property type="entry name" value="Znf_SWIM"/>
</dbReference>
<dbReference type="EMBL" id="SOEF01000007">
    <property type="protein sequence ID" value="TDX45455.1"/>
    <property type="molecule type" value="Genomic_DNA"/>
</dbReference>
<evidence type="ECO:0000256" key="1">
    <source>
        <dbReference type="PROSITE-ProRule" id="PRU00325"/>
    </source>
</evidence>
<reference evidence="5 11" key="1">
    <citation type="submission" date="2016-10" db="EMBL/GenBank/DDBJ databases">
        <authorList>
            <person name="Varghese N."/>
            <person name="Submissions S."/>
        </authorList>
    </citation>
    <scope>NUCLEOTIDE SEQUENCE [LARGE SCALE GENOMIC DNA]</scope>
    <source>
        <strain evidence="5 11">WG10</strain>
    </source>
</reference>
<evidence type="ECO:0000313" key="11">
    <source>
        <dbReference type="Proteomes" id="UP000324896"/>
    </source>
</evidence>
<evidence type="ECO:0000313" key="6">
    <source>
        <dbReference type="EMBL" id="SDI38171.1"/>
    </source>
</evidence>
<keyword evidence="1" id="KW-0479">Metal-binding</keyword>
<reference evidence="4 9" key="3">
    <citation type="submission" date="2018-04" db="EMBL/GenBank/DDBJ databases">
        <title>Subsurface microbial communities from deep shales in Ohio and West Virginia, USA.</title>
        <authorList>
            <person name="Wrighton K."/>
        </authorList>
    </citation>
    <scope>NUCLEOTIDE SEQUENCE [LARGE SCALE GENOMIC DNA]</scope>
    <source>
        <strain evidence="7 10">DSMZ 11287</strain>
        <strain evidence="4 9">MSL28</strain>
    </source>
</reference>
<keyword evidence="1" id="KW-0862">Zinc</keyword>
<evidence type="ECO:0000313" key="5">
    <source>
        <dbReference type="EMBL" id="SDC55099.1"/>
    </source>
</evidence>
<evidence type="ECO:0000313" key="4">
    <source>
        <dbReference type="EMBL" id="PXV67008.1"/>
    </source>
</evidence>
<protein>
    <recommendedName>
        <fullName evidence="3">SWIM-type domain-containing protein</fullName>
    </recommendedName>
</protein>
<dbReference type="Proteomes" id="UP000247389">
    <property type="component" value="Unassembled WGS sequence"/>
</dbReference>
<evidence type="ECO:0000313" key="8">
    <source>
        <dbReference type="Proteomes" id="UP000198945"/>
    </source>
</evidence>
<evidence type="ECO:0000313" key="10">
    <source>
        <dbReference type="Proteomes" id="UP000295472"/>
    </source>
</evidence>
<proteinExistence type="predicted"/>
<dbReference type="Proteomes" id="UP000198945">
    <property type="component" value="Unassembled WGS sequence"/>
</dbReference>
<dbReference type="EMBL" id="FMYT01000008">
    <property type="protein sequence ID" value="SDC55099.1"/>
    <property type="molecule type" value="Genomic_DNA"/>
</dbReference>
<keyword evidence="2" id="KW-0175">Coiled coil</keyword>
<evidence type="ECO:0000259" key="3">
    <source>
        <dbReference type="PROSITE" id="PS50966"/>
    </source>
</evidence>
<dbReference type="EMBL" id="FNEH01000005">
    <property type="protein sequence ID" value="SDI38171.1"/>
    <property type="molecule type" value="Genomic_DNA"/>
</dbReference>
<keyword evidence="1" id="KW-0863">Zinc-finger</keyword>
<reference evidence="6 8" key="2">
    <citation type="submission" date="2016-10" db="EMBL/GenBank/DDBJ databases">
        <authorList>
            <person name="de Groot N.N."/>
        </authorList>
    </citation>
    <scope>NUCLEOTIDE SEQUENCE [LARGE SCALE GENOMIC DNA]</scope>
    <source>
        <strain evidence="6 8">WG7</strain>
    </source>
</reference>
<dbReference type="GO" id="GO:0008270">
    <property type="term" value="F:zinc ion binding"/>
    <property type="evidence" value="ECO:0007669"/>
    <property type="project" value="UniProtKB-KW"/>
</dbReference>
<dbReference type="RefSeq" id="WP_089655477.1">
    <property type="nucleotide sequence ID" value="NZ_FMYT01000008.1"/>
</dbReference>